<dbReference type="SUPFAM" id="SSF50998">
    <property type="entry name" value="Quinoprotein alcohol dehydrogenase-like"/>
    <property type="match status" value="1"/>
</dbReference>
<keyword evidence="3" id="KW-1185">Reference proteome</keyword>
<dbReference type="EMBL" id="CP007139">
    <property type="protein sequence ID" value="AIE83860.1"/>
    <property type="molecule type" value="Genomic_DNA"/>
</dbReference>
<dbReference type="HOGENOM" id="CLU_480516_0_0_0"/>
<evidence type="ECO:0000313" key="3">
    <source>
        <dbReference type="Proteomes" id="UP000027982"/>
    </source>
</evidence>
<dbReference type="KEGG" id="fgi:OP10G_0492"/>
<protein>
    <recommendedName>
        <fullName evidence="4">Pyrrolo-quinoline quinone</fullName>
    </recommendedName>
</protein>
<reference evidence="2 3" key="1">
    <citation type="journal article" date="2014" name="PLoS ONE">
        <title>The first complete genome sequence of the class fimbriimonadia in the phylum armatimonadetes.</title>
        <authorList>
            <person name="Hu Z.Y."/>
            <person name="Wang Y.Z."/>
            <person name="Im W.T."/>
            <person name="Wang S.Y."/>
            <person name="Zhao G.P."/>
            <person name="Zheng H.J."/>
            <person name="Quan Z.X."/>
        </authorList>
    </citation>
    <scope>NUCLEOTIDE SEQUENCE [LARGE SCALE GENOMIC DNA]</scope>
    <source>
        <strain evidence="2">Gsoil 348</strain>
    </source>
</reference>
<dbReference type="Proteomes" id="UP000027982">
    <property type="component" value="Chromosome"/>
</dbReference>
<dbReference type="RefSeq" id="WP_025227480.1">
    <property type="nucleotide sequence ID" value="NZ_CP007139.1"/>
</dbReference>
<sequence length="510" mass="54138">MRFVSIFALSSAALAACVVATGCGNGGGINYLSAGWKSYGGNPQHTAMSHDGTQPLKRVLWSAPIDLNPQYSGSSLLIHYGCPLISALDTVVLTVKTGAAGGFRVEGRELKTGKVKWTEDTDYILPNHNWTPPVGSAIVGIMGLVTPAGGGTLMYRASVDEKQSMVSRMSFYGTSLYEAHKDEFDQNVRICTPITVDEAGSIYFGFKVYGPNAANLTSGYAKINSAGKGSWVSAQTLSGDENAPQAAMNCAPAISNDGKIMYVAVNNGGFSGGYLVSVDTATMKMKNRVRLVDPKSGNPSIVPDDGTATPMVGPDGDVYYGVLENPFGENHFRGFLQHFDKTLNVTKTPGAFGWDDTPSVVPSSAVKAYHGTSKYLILAKYNNYAGAGGDGANRVAILDPNASAVESISGVTTMKEVISVLGATKDSEFPNSPNAVREWCINTAAIDVKGRAAIVNNEDGKCYRWNFDTNTLSETMRLTSGVGEAYTPTIVSRHGESFAINNARVYVLGR</sequence>
<gene>
    <name evidence="2" type="ORF">OP10G_0492</name>
</gene>
<keyword evidence="1" id="KW-0732">Signal</keyword>
<evidence type="ECO:0000256" key="1">
    <source>
        <dbReference type="SAM" id="SignalP"/>
    </source>
</evidence>
<evidence type="ECO:0000313" key="2">
    <source>
        <dbReference type="EMBL" id="AIE83860.1"/>
    </source>
</evidence>
<dbReference type="InterPro" id="IPR011047">
    <property type="entry name" value="Quinoprotein_ADH-like_sf"/>
</dbReference>
<proteinExistence type="predicted"/>
<dbReference type="AlphaFoldDB" id="A0A068NM48"/>
<organism evidence="2 3">
    <name type="scientific">Fimbriimonas ginsengisoli Gsoil 348</name>
    <dbReference type="NCBI Taxonomy" id="661478"/>
    <lineage>
        <taxon>Bacteria</taxon>
        <taxon>Bacillati</taxon>
        <taxon>Armatimonadota</taxon>
        <taxon>Fimbriimonadia</taxon>
        <taxon>Fimbriimonadales</taxon>
        <taxon>Fimbriimonadaceae</taxon>
        <taxon>Fimbriimonas</taxon>
    </lineage>
</organism>
<dbReference type="eggNOG" id="ENOG5033QKC">
    <property type="taxonomic scope" value="Bacteria"/>
</dbReference>
<dbReference type="PROSITE" id="PS51257">
    <property type="entry name" value="PROKAR_LIPOPROTEIN"/>
    <property type="match status" value="1"/>
</dbReference>
<dbReference type="OrthoDB" id="7533321at2"/>
<feature type="chain" id="PRO_5013017410" description="Pyrrolo-quinoline quinone" evidence="1">
    <location>
        <begin position="16"/>
        <end position="510"/>
    </location>
</feature>
<accession>A0A068NM48</accession>
<feature type="signal peptide" evidence="1">
    <location>
        <begin position="1"/>
        <end position="15"/>
    </location>
</feature>
<evidence type="ECO:0008006" key="4">
    <source>
        <dbReference type="Google" id="ProtNLM"/>
    </source>
</evidence>
<name>A0A068NM48_FIMGI</name>